<evidence type="ECO:0000313" key="2">
    <source>
        <dbReference type="Proteomes" id="UP000284375"/>
    </source>
</evidence>
<keyword evidence="2" id="KW-1185">Reference proteome</keyword>
<dbReference type="Proteomes" id="UP000284375">
    <property type="component" value="Unassembled WGS sequence"/>
</dbReference>
<gene>
    <name evidence="1" type="ORF">VSDG_07787</name>
</gene>
<sequence length="177" mass="20103">MSLWNLKANEDPVANQESLFEGVPDLEDDDTNDINASISIHREYVLNSSAYQWFITSLRTQLSLDWGPRDATEANFNTPIYQTIMSKLRSGTVSKRRAPNFHYVKYYTEIDNDILRTLENQGVLIKDFMALTSSAPKMLQASTVQDYVHRVWPSGGAELLTLVQKAFHGEHGSIYSI</sequence>
<dbReference type="AlphaFoldDB" id="A0A423VJY2"/>
<name>A0A423VJY2_CYTCH</name>
<dbReference type="OrthoDB" id="3521097at2759"/>
<reference evidence="1 2" key="1">
    <citation type="submission" date="2015-09" db="EMBL/GenBank/DDBJ databases">
        <title>Host preference determinants of Valsa canker pathogens revealed by comparative genomics.</title>
        <authorList>
            <person name="Yin Z."/>
            <person name="Huang L."/>
        </authorList>
    </citation>
    <scope>NUCLEOTIDE SEQUENCE [LARGE SCALE GENOMIC DNA]</scope>
    <source>
        <strain evidence="1 2">YSFL</strain>
    </source>
</reference>
<accession>A0A423VJY2</accession>
<protein>
    <submittedName>
        <fullName evidence="1">Uncharacterized protein</fullName>
    </submittedName>
</protein>
<dbReference type="EMBL" id="LJZO01000044">
    <property type="protein sequence ID" value="ROV91305.1"/>
    <property type="molecule type" value="Genomic_DNA"/>
</dbReference>
<evidence type="ECO:0000313" key="1">
    <source>
        <dbReference type="EMBL" id="ROV91305.1"/>
    </source>
</evidence>
<comment type="caution">
    <text evidence="1">The sequence shown here is derived from an EMBL/GenBank/DDBJ whole genome shotgun (WGS) entry which is preliminary data.</text>
</comment>
<proteinExistence type="predicted"/>
<organism evidence="1 2">
    <name type="scientific">Cytospora chrysosperma</name>
    <name type="common">Cytospora canker fungus</name>
    <name type="synonym">Sphaeria chrysosperma</name>
    <dbReference type="NCBI Taxonomy" id="252740"/>
    <lineage>
        <taxon>Eukaryota</taxon>
        <taxon>Fungi</taxon>
        <taxon>Dikarya</taxon>
        <taxon>Ascomycota</taxon>
        <taxon>Pezizomycotina</taxon>
        <taxon>Sordariomycetes</taxon>
        <taxon>Sordariomycetidae</taxon>
        <taxon>Diaporthales</taxon>
        <taxon>Cytosporaceae</taxon>
        <taxon>Cytospora</taxon>
    </lineage>
</organism>